<dbReference type="Proteomes" id="UP000254425">
    <property type="component" value="Chromosome"/>
</dbReference>
<dbReference type="EMBL" id="CP031320">
    <property type="protein sequence ID" value="AXK34952.1"/>
    <property type="molecule type" value="Genomic_DNA"/>
</dbReference>
<name>A0A345XTI6_9ACTN</name>
<dbReference type="KEGG" id="sarm:DVA86_22210"/>
<dbReference type="RefSeq" id="WP_208880775.1">
    <property type="nucleotide sequence ID" value="NZ_CP031320.1"/>
</dbReference>
<organism evidence="2 3">
    <name type="scientific">Streptomyces armeniacus</name>
    <dbReference type="NCBI Taxonomy" id="83291"/>
    <lineage>
        <taxon>Bacteria</taxon>
        <taxon>Bacillati</taxon>
        <taxon>Actinomycetota</taxon>
        <taxon>Actinomycetes</taxon>
        <taxon>Kitasatosporales</taxon>
        <taxon>Streptomycetaceae</taxon>
        <taxon>Streptomyces</taxon>
    </lineage>
</organism>
<keyword evidence="3" id="KW-1185">Reference proteome</keyword>
<proteinExistence type="predicted"/>
<gene>
    <name evidence="2" type="ORF">DVA86_22210</name>
</gene>
<feature type="transmembrane region" description="Helical" evidence="1">
    <location>
        <begin position="6"/>
        <end position="24"/>
    </location>
</feature>
<sequence length="163" mass="17123">MGEWGIALVAACSAVAGSLVTGWFTRSAGSRQAAAARHAGDRQADALLDTVRMTLEEQRAVRTLDQRRQTYVRFLDAAETAILTRTTGEGHADDRAALQRAYGAVLLEGPDDAAGAARDLLGCLRGTATASLDDLERARLAFVAAARTALDDDGPDAAPVRVS</sequence>
<dbReference type="AlphaFoldDB" id="A0A345XTI6"/>
<keyword evidence="1" id="KW-0472">Membrane</keyword>
<keyword evidence="1" id="KW-1133">Transmembrane helix</keyword>
<reference evidence="2 3" key="1">
    <citation type="submission" date="2018-07" db="EMBL/GenBank/DDBJ databases">
        <title>Draft genome of the type strain Streptomyces armeniacus ATCC 15676.</title>
        <authorList>
            <person name="Labana P."/>
            <person name="Gosse J.T."/>
            <person name="Boddy C.N."/>
        </authorList>
    </citation>
    <scope>NUCLEOTIDE SEQUENCE [LARGE SCALE GENOMIC DNA]</scope>
    <source>
        <strain evidence="2 3">ATCC 15676</strain>
    </source>
</reference>
<protein>
    <submittedName>
        <fullName evidence="2">Uncharacterized protein</fullName>
    </submittedName>
</protein>
<accession>A0A345XTI6</accession>
<evidence type="ECO:0000313" key="2">
    <source>
        <dbReference type="EMBL" id="AXK34952.1"/>
    </source>
</evidence>
<evidence type="ECO:0000256" key="1">
    <source>
        <dbReference type="SAM" id="Phobius"/>
    </source>
</evidence>
<keyword evidence="1" id="KW-0812">Transmembrane</keyword>
<evidence type="ECO:0000313" key="3">
    <source>
        <dbReference type="Proteomes" id="UP000254425"/>
    </source>
</evidence>